<evidence type="ECO:0000313" key="2">
    <source>
        <dbReference type="Proteomes" id="UP000814140"/>
    </source>
</evidence>
<evidence type="ECO:0000313" key="1">
    <source>
        <dbReference type="EMBL" id="KAI0054417.1"/>
    </source>
</evidence>
<protein>
    <submittedName>
        <fullName evidence="1">Uncharacterized protein</fullName>
    </submittedName>
</protein>
<organism evidence="1 2">
    <name type="scientific">Artomyces pyxidatus</name>
    <dbReference type="NCBI Taxonomy" id="48021"/>
    <lineage>
        <taxon>Eukaryota</taxon>
        <taxon>Fungi</taxon>
        <taxon>Dikarya</taxon>
        <taxon>Basidiomycota</taxon>
        <taxon>Agaricomycotina</taxon>
        <taxon>Agaricomycetes</taxon>
        <taxon>Russulales</taxon>
        <taxon>Auriscalpiaceae</taxon>
        <taxon>Artomyces</taxon>
    </lineage>
</organism>
<proteinExistence type="predicted"/>
<dbReference type="EMBL" id="MU277444">
    <property type="protein sequence ID" value="KAI0054417.1"/>
    <property type="molecule type" value="Genomic_DNA"/>
</dbReference>
<dbReference type="Proteomes" id="UP000814140">
    <property type="component" value="Unassembled WGS sequence"/>
</dbReference>
<accession>A0ACB8SE02</accession>
<sequence>MSRPRLLSLRLPDGAVRPRTTGSVRRRLDLSGSRVAAVVVSAAEGCPVSAPSASVPSLVECIRESFLMFCRQL</sequence>
<reference evidence="1" key="1">
    <citation type="submission" date="2021-03" db="EMBL/GenBank/DDBJ databases">
        <authorList>
            <consortium name="DOE Joint Genome Institute"/>
            <person name="Ahrendt S."/>
            <person name="Looney B.P."/>
            <person name="Miyauchi S."/>
            <person name="Morin E."/>
            <person name="Drula E."/>
            <person name="Courty P.E."/>
            <person name="Chicoki N."/>
            <person name="Fauchery L."/>
            <person name="Kohler A."/>
            <person name="Kuo A."/>
            <person name="Labutti K."/>
            <person name="Pangilinan J."/>
            <person name="Lipzen A."/>
            <person name="Riley R."/>
            <person name="Andreopoulos W."/>
            <person name="He G."/>
            <person name="Johnson J."/>
            <person name="Barry K.W."/>
            <person name="Grigoriev I.V."/>
            <person name="Nagy L."/>
            <person name="Hibbett D."/>
            <person name="Henrissat B."/>
            <person name="Matheny P.B."/>
            <person name="Labbe J."/>
            <person name="Martin F."/>
        </authorList>
    </citation>
    <scope>NUCLEOTIDE SEQUENCE</scope>
    <source>
        <strain evidence="1">HHB10654</strain>
    </source>
</reference>
<reference evidence="1" key="2">
    <citation type="journal article" date="2022" name="New Phytol.">
        <title>Evolutionary transition to the ectomycorrhizal habit in the genomes of a hyperdiverse lineage of mushroom-forming fungi.</title>
        <authorList>
            <person name="Looney B."/>
            <person name="Miyauchi S."/>
            <person name="Morin E."/>
            <person name="Drula E."/>
            <person name="Courty P.E."/>
            <person name="Kohler A."/>
            <person name="Kuo A."/>
            <person name="LaButti K."/>
            <person name="Pangilinan J."/>
            <person name="Lipzen A."/>
            <person name="Riley R."/>
            <person name="Andreopoulos W."/>
            <person name="He G."/>
            <person name="Johnson J."/>
            <person name="Nolan M."/>
            <person name="Tritt A."/>
            <person name="Barry K.W."/>
            <person name="Grigoriev I.V."/>
            <person name="Nagy L.G."/>
            <person name="Hibbett D."/>
            <person name="Henrissat B."/>
            <person name="Matheny P.B."/>
            <person name="Labbe J."/>
            <person name="Martin F.M."/>
        </authorList>
    </citation>
    <scope>NUCLEOTIDE SEQUENCE</scope>
    <source>
        <strain evidence="1">HHB10654</strain>
    </source>
</reference>
<comment type="caution">
    <text evidence="1">The sequence shown here is derived from an EMBL/GenBank/DDBJ whole genome shotgun (WGS) entry which is preliminary data.</text>
</comment>
<name>A0ACB8SE02_9AGAM</name>
<gene>
    <name evidence="1" type="ORF">BV25DRAFT_1922701</name>
</gene>
<keyword evidence="2" id="KW-1185">Reference proteome</keyword>